<dbReference type="Pfam" id="PF01757">
    <property type="entry name" value="Acyl_transf_3"/>
    <property type="match status" value="1"/>
</dbReference>
<dbReference type="PANTHER" id="PTHR23028:SF134">
    <property type="entry name" value="PUTATIVE (AFU_ORTHOLOGUE AFUA_4G08520)-RELATED"/>
    <property type="match status" value="1"/>
</dbReference>
<name>A0A135SLM2_9PEZI</name>
<feature type="transmembrane region" description="Helical" evidence="2">
    <location>
        <begin position="89"/>
        <end position="106"/>
    </location>
</feature>
<dbReference type="GO" id="GO:0016747">
    <property type="term" value="F:acyltransferase activity, transferring groups other than amino-acyl groups"/>
    <property type="evidence" value="ECO:0007669"/>
    <property type="project" value="InterPro"/>
</dbReference>
<sequence length="628" mass="70903">MRFTNPFSHPPRDTYERHSLIAAEQDGRVSPSAESLDEIIDVEKHEYPFLISVRSARNSVSSFLNEHLHLGGDLTWTDRLLTPLTTLKPFVFLFLPTFFVSPFNYFTTSSTQRPKSKKLGPTAYLDGLRGVAAFVVYIFHFSYLWYPDLRWGYGLGHEMLWQMPIIRALHSGRASVTVFFVISGFVLTLKTLTMIHNGKMDQAFSALAGSAFRRPFRLYLPIFASTFIIALLVYGGEYIRDPSGAPVPPRGPTLDQQLHHWFWSTVDLLNPFRVIVNRENMKGSEYDGHLWTIPVEFKGSLLVFFLLLIFARAKRWIHMVGVTGVTIWLVRIGDWDQALFCAGLLLAELSIILPNTAPTTAEVPEDELPSYRLRVVKRVGSKSIHTIRHVGTIALFFLGLHLFSYPEYYGASTPGFITISQWVPDYYKAMGDRTQLFWNSIGAIIFIFAMMYSPPVHVSFNLKAMILRGRNIRVPWHQTGSDLDDTEKEELAAAATSSATEAEAERAEPLLQRPFTTSFAQYLGQISYSLYLWHGAINHMVGVRWLSPAHTALQLAGAQAKVLTEGGNAAAGAEMVNKAWGAYGLAFFWGSLVNTLALFWASDVFNRIVDVNAVRLTRWLGDKAWRKD</sequence>
<keyword evidence="2" id="KW-0812">Transmembrane</keyword>
<dbReference type="PANTHER" id="PTHR23028">
    <property type="entry name" value="ACETYLTRANSFERASE"/>
    <property type="match status" value="1"/>
</dbReference>
<keyword evidence="2" id="KW-0472">Membrane</keyword>
<feature type="compositionally biased region" description="Low complexity" evidence="1">
    <location>
        <begin position="492"/>
        <end position="501"/>
    </location>
</feature>
<dbReference type="STRING" id="1209931.A0A135SLM2"/>
<gene>
    <name evidence="4" type="ORF">CSAL01_01188</name>
</gene>
<feature type="transmembrane region" description="Helical" evidence="2">
    <location>
        <begin position="127"/>
        <end position="146"/>
    </location>
</feature>
<protein>
    <recommendedName>
        <fullName evidence="3">Acyltransferase 3 domain-containing protein</fullName>
    </recommendedName>
</protein>
<dbReference type="AlphaFoldDB" id="A0A135SLM2"/>
<feature type="transmembrane region" description="Helical" evidence="2">
    <location>
        <begin position="174"/>
        <end position="195"/>
    </location>
</feature>
<organism evidence="4 5">
    <name type="scientific">Colletotrichum salicis</name>
    <dbReference type="NCBI Taxonomy" id="1209931"/>
    <lineage>
        <taxon>Eukaryota</taxon>
        <taxon>Fungi</taxon>
        <taxon>Dikarya</taxon>
        <taxon>Ascomycota</taxon>
        <taxon>Pezizomycotina</taxon>
        <taxon>Sordariomycetes</taxon>
        <taxon>Hypocreomycetidae</taxon>
        <taxon>Glomerellales</taxon>
        <taxon>Glomerellaceae</taxon>
        <taxon>Colletotrichum</taxon>
        <taxon>Colletotrichum acutatum species complex</taxon>
    </lineage>
</organism>
<feature type="transmembrane region" description="Helical" evidence="2">
    <location>
        <begin position="387"/>
        <end position="405"/>
    </location>
</feature>
<dbReference type="OrthoDB" id="5819582at2759"/>
<dbReference type="EMBL" id="JFFI01002342">
    <property type="protein sequence ID" value="KXH36818.1"/>
    <property type="molecule type" value="Genomic_DNA"/>
</dbReference>
<accession>A0A135SLM2</accession>
<evidence type="ECO:0000313" key="5">
    <source>
        <dbReference type="Proteomes" id="UP000070121"/>
    </source>
</evidence>
<reference evidence="4 5" key="1">
    <citation type="submission" date="2014-02" db="EMBL/GenBank/DDBJ databases">
        <title>The genome sequence of Colletotrichum salicis CBS 607.94.</title>
        <authorList>
            <person name="Baroncelli R."/>
            <person name="Thon M.R."/>
        </authorList>
    </citation>
    <scope>NUCLEOTIDE SEQUENCE [LARGE SCALE GENOMIC DNA]</scope>
    <source>
        <strain evidence="4 5">CBS 607.94</strain>
    </source>
</reference>
<feature type="transmembrane region" description="Helical" evidence="2">
    <location>
        <begin position="216"/>
        <end position="234"/>
    </location>
</feature>
<evidence type="ECO:0000256" key="2">
    <source>
        <dbReference type="SAM" id="Phobius"/>
    </source>
</evidence>
<comment type="caution">
    <text evidence="4">The sequence shown here is derived from an EMBL/GenBank/DDBJ whole genome shotgun (WGS) entry which is preliminary data.</text>
</comment>
<feature type="transmembrane region" description="Helical" evidence="2">
    <location>
        <begin position="436"/>
        <end position="460"/>
    </location>
</feature>
<dbReference type="InterPro" id="IPR050879">
    <property type="entry name" value="Acyltransferase_3"/>
</dbReference>
<feature type="region of interest" description="Disordered" evidence="1">
    <location>
        <begin position="478"/>
        <end position="504"/>
    </location>
</feature>
<dbReference type="InterPro" id="IPR002656">
    <property type="entry name" value="Acyl_transf_3_dom"/>
</dbReference>
<keyword evidence="2" id="KW-1133">Transmembrane helix</keyword>
<evidence type="ECO:0000313" key="4">
    <source>
        <dbReference type="EMBL" id="KXH36818.1"/>
    </source>
</evidence>
<evidence type="ECO:0000256" key="1">
    <source>
        <dbReference type="SAM" id="MobiDB-lite"/>
    </source>
</evidence>
<proteinExistence type="predicted"/>
<dbReference type="Proteomes" id="UP000070121">
    <property type="component" value="Unassembled WGS sequence"/>
</dbReference>
<feature type="domain" description="Acyltransferase 3" evidence="3">
    <location>
        <begin position="123"/>
        <end position="347"/>
    </location>
</feature>
<feature type="transmembrane region" description="Helical" evidence="2">
    <location>
        <begin position="290"/>
        <end position="311"/>
    </location>
</feature>
<evidence type="ECO:0000259" key="3">
    <source>
        <dbReference type="Pfam" id="PF01757"/>
    </source>
</evidence>
<keyword evidence="5" id="KW-1185">Reference proteome</keyword>
<feature type="transmembrane region" description="Helical" evidence="2">
    <location>
        <begin position="580"/>
        <end position="601"/>
    </location>
</feature>